<dbReference type="GO" id="GO:0006508">
    <property type="term" value="P:proteolysis"/>
    <property type="evidence" value="ECO:0007669"/>
    <property type="project" value="InterPro"/>
</dbReference>
<dbReference type="InterPro" id="IPR043128">
    <property type="entry name" value="Rev_trsase/Diguanyl_cyclase"/>
</dbReference>
<dbReference type="InterPro" id="IPR043502">
    <property type="entry name" value="DNA/RNA_pol_sf"/>
</dbReference>
<evidence type="ECO:0000256" key="5">
    <source>
        <dbReference type="ARBA" id="ARBA00022759"/>
    </source>
</evidence>
<keyword evidence="4" id="KW-0540">Nuclease</keyword>
<dbReference type="InterPro" id="IPR000477">
    <property type="entry name" value="RT_dom"/>
</dbReference>
<dbReference type="FunFam" id="1.10.340.70:FF:000001">
    <property type="entry name" value="Retrovirus-related Pol polyprotein from transposon gypsy-like Protein"/>
    <property type="match status" value="1"/>
</dbReference>
<dbReference type="PANTHER" id="PTHR37984">
    <property type="entry name" value="PROTEIN CBG26694"/>
    <property type="match status" value="1"/>
</dbReference>
<keyword evidence="2" id="KW-0808">Transferase</keyword>
<dbReference type="FunFam" id="3.10.20.370:FF:000001">
    <property type="entry name" value="Retrovirus-related Pol polyprotein from transposon 17.6-like protein"/>
    <property type="match status" value="1"/>
</dbReference>
<dbReference type="FunFam" id="3.30.70.270:FF:000020">
    <property type="entry name" value="Transposon Tf2-6 polyprotein-like Protein"/>
    <property type="match status" value="1"/>
</dbReference>
<evidence type="ECO:0000256" key="4">
    <source>
        <dbReference type="ARBA" id="ARBA00022722"/>
    </source>
</evidence>
<dbReference type="GO" id="GO:0003964">
    <property type="term" value="F:RNA-directed DNA polymerase activity"/>
    <property type="evidence" value="ECO:0007669"/>
    <property type="project" value="UniProtKB-KW"/>
</dbReference>
<dbReference type="GO" id="GO:0004519">
    <property type="term" value="F:endonuclease activity"/>
    <property type="evidence" value="ECO:0007669"/>
    <property type="project" value="UniProtKB-KW"/>
</dbReference>
<feature type="domain" description="Integrase catalytic" evidence="9">
    <location>
        <begin position="818"/>
        <end position="977"/>
    </location>
</feature>
<evidence type="ECO:0000259" key="9">
    <source>
        <dbReference type="PROSITE" id="PS50994"/>
    </source>
</evidence>
<dbReference type="InterPro" id="IPR036397">
    <property type="entry name" value="RNaseH_sf"/>
</dbReference>
<dbReference type="GO" id="GO:0004190">
    <property type="term" value="F:aspartic-type endopeptidase activity"/>
    <property type="evidence" value="ECO:0007669"/>
    <property type="project" value="InterPro"/>
</dbReference>
<dbReference type="PROSITE" id="PS00141">
    <property type="entry name" value="ASP_PROTEASE"/>
    <property type="match status" value="1"/>
</dbReference>
<gene>
    <name evidence="10" type="ORF">WA026_023780</name>
</gene>
<dbReference type="GO" id="GO:0015074">
    <property type="term" value="P:DNA integration"/>
    <property type="evidence" value="ECO:0007669"/>
    <property type="project" value="InterPro"/>
</dbReference>
<dbReference type="Gene3D" id="1.10.340.70">
    <property type="match status" value="1"/>
</dbReference>
<dbReference type="InterPro" id="IPR001584">
    <property type="entry name" value="Integrase_cat-core"/>
</dbReference>
<reference evidence="10 11" key="1">
    <citation type="submission" date="2023-03" db="EMBL/GenBank/DDBJ databases">
        <title>Genome insight into feeding habits of ladybird beetles.</title>
        <authorList>
            <person name="Li H.-S."/>
            <person name="Huang Y.-H."/>
            <person name="Pang H."/>
        </authorList>
    </citation>
    <scope>NUCLEOTIDE SEQUENCE [LARGE SCALE GENOMIC DNA]</scope>
    <source>
        <strain evidence="10">SYSU_2023b</strain>
        <tissue evidence="10">Whole body</tissue>
    </source>
</reference>
<name>A0AAW1UX10_9CUCU</name>
<dbReference type="GO" id="GO:0042575">
    <property type="term" value="C:DNA polymerase complex"/>
    <property type="evidence" value="ECO:0007669"/>
    <property type="project" value="UniProtKB-ARBA"/>
</dbReference>
<accession>A0AAW1UX10</accession>
<keyword evidence="3" id="KW-0548">Nucleotidyltransferase</keyword>
<dbReference type="InterPro" id="IPR041588">
    <property type="entry name" value="Integrase_H2C2"/>
</dbReference>
<evidence type="ECO:0000256" key="3">
    <source>
        <dbReference type="ARBA" id="ARBA00022695"/>
    </source>
</evidence>
<organism evidence="10 11">
    <name type="scientific">Henosepilachna vigintioctopunctata</name>
    <dbReference type="NCBI Taxonomy" id="420089"/>
    <lineage>
        <taxon>Eukaryota</taxon>
        <taxon>Metazoa</taxon>
        <taxon>Ecdysozoa</taxon>
        <taxon>Arthropoda</taxon>
        <taxon>Hexapoda</taxon>
        <taxon>Insecta</taxon>
        <taxon>Pterygota</taxon>
        <taxon>Neoptera</taxon>
        <taxon>Endopterygota</taxon>
        <taxon>Coleoptera</taxon>
        <taxon>Polyphaga</taxon>
        <taxon>Cucujiformia</taxon>
        <taxon>Coccinelloidea</taxon>
        <taxon>Coccinellidae</taxon>
        <taxon>Epilachninae</taxon>
        <taxon>Epilachnini</taxon>
        <taxon>Henosepilachna</taxon>
    </lineage>
</organism>
<dbReference type="AlphaFoldDB" id="A0AAW1UX10"/>
<feature type="domain" description="Reverse transcriptase" evidence="8">
    <location>
        <begin position="286"/>
        <end position="466"/>
    </location>
</feature>
<keyword evidence="11" id="KW-1185">Reference proteome</keyword>
<protein>
    <recommendedName>
        <fullName evidence="1">RNA-directed DNA polymerase</fullName>
        <ecNumber evidence="1">2.7.7.49</ecNumber>
    </recommendedName>
</protein>
<keyword evidence="6" id="KW-0378">Hydrolase</keyword>
<dbReference type="InterPro" id="IPR001969">
    <property type="entry name" value="Aspartic_peptidase_AS"/>
</dbReference>
<dbReference type="CDD" id="cd00303">
    <property type="entry name" value="retropepsin_like"/>
    <property type="match status" value="1"/>
</dbReference>
<dbReference type="Proteomes" id="UP001431783">
    <property type="component" value="Unassembled WGS sequence"/>
</dbReference>
<dbReference type="Gene3D" id="2.40.70.10">
    <property type="entry name" value="Acid Proteases"/>
    <property type="match status" value="1"/>
</dbReference>
<dbReference type="SUPFAM" id="SSF56672">
    <property type="entry name" value="DNA/RNA polymerases"/>
    <property type="match status" value="1"/>
</dbReference>
<dbReference type="Pfam" id="PF00078">
    <property type="entry name" value="RVT_1"/>
    <property type="match status" value="1"/>
</dbReference>
<dbReference type="Pfam" id="PF17921">
    <property type="entry name" value="Integrase_H2C2"/>
    <property type="match status" value="1"/>
</dbReference>
<evidence type="ECO:0000256" key="7">
    <source>
        <dbReference type="ARBA" id="ARBA00022918"/>
    </source>
</evidence>
<dbReference type="InterPro" id="IPR012337">
    <property type="entry name" value="RNaseH-like_sf"/>
</dbReference>
<dbReference type="GO" id="GO:0003676">
    <property type="term" value="F:nucleic acid binding"/>
    <property type="evidence" value="ECO:0007669"/>
    <property type="project" value="InterPro"/>
</dbReference>
<dbReference type="Pfam" id="PF13650">
    <property type="entry name" value="Asp_protease_2"/>
    <property type="match status" value="1"/>
</dbReference>
<dbReference type="InterPro" id="IPR021109">
    <property type="entry name" value="Peptidase_aspartic_dom_sf"/>
</dbReference>
<dbReference type="EC" id="2.7.7.49" evidence="1"/>
<comment type="caution">
    <text evidence="10">The sequence shown here is derived from an EMBL/GenBank/DDBJ whole genome shotgun (WGS) entry which is preliminary data.</text>
</comment>
<evidence type="ECO:0000313" key="10">
    <source>
        <dbReference type="EMBL" id="KAK9887659.1"/>
    </source>
</evidence>
<dbReference type="CDD" id="cd01647">
    <property type="entry name" value="RT_LTR"/>
    <property type="match status" value="1"/>
</dbReference>
<dbReference type="PROSITE" id="PS50994">
    <property type="entry name" value="INTEGRASE"/>
    <property type="match status" value="1"/>
</dbReference>
<dbReference type="InterPro" id="IPR041373">
    <property type="entry name" value="RT_RNaseH"/>
</dbReference>
<evidence type="ECO:0000256" key="1">
    <source>
        <dbReference type="ARBA" id="ARBA00012493"/>
    </source>
</evidence>
<keyword evidence="7" id="KW-0695">RNA-directed DNA polymerase</keyword>
<evidence type="ECO:0000256" key="2">
    <source>
        <dbReference type="ARBA" id="ARBA00022679"/>
    </source>
</evidence>
<keyword evidence="5" id="KW-0255">Endonuclease</keyword>
<evidence type="ECO:0000259" key="8">
    <source>
        <dbReference type="PROSITE" id="PS50878"/>
    </source>
</evidence>
<dbReference type="SUPFAM" id="SSF50630">
    <property type="entry name" value="Acid proteases"/>
    <property type="match status" value="1"/>
</dbReference>
<dbReference type="Gene3D" id="3.30.420.10">
    <property type="entry name" value="Ribonuclease H-like superfamily/Ribonuclease H"/>
    <property type="match status" value="1"/>
</dbReference>
<dbReference type="EMBL" id="JARQZJ010000119">
    <property type="protein sequence ID" value="KAK9887659.1"/>
    <property type="molecule type" value="Genomic_DNA"/>
</dbReference>
<sequence length="1123" mass="128558">MFKKRASWKLYGRGFQSAKQFETFCQQKPRIEARQKVTSKPDWFSQDEWNKWLNQIKNFMSTAIIELSPPKKTSLNNEFSVQHLLSKCTGDNRPYLNVNIYDETVSALLDSGSNISILGSSFLYILKALNLSIDYDVSVALTTADGKKQSTLGYVFLPITLNEVVKSVRVLIVPSIPHKLILGVDFLELFNIKVDFSRFVYDTSLLSTASIHMIQDIANLSSFQREELNEIIDLFKTIGPEDRIGRTHLYTHTIITQGCPIRQRQYPLSPSMQTILNKEIDKMLELDIIKPVTTCSPWLSPLWLVDKKDGTHRVCFDGRKLNSVTMPDSYPMPLIDTIVSKIKSASFLSSIDLKSAFFQIPLDEESKMKTAFSVQGRGLFCFNVLPFGLHNSAQAMCKLMDVVIGPSLEPYVFYYVDDIIVATPDFDTHVATLRRLFERLKEANLTINFDKCKFCRPSLKFLGFIVDQDGLRTDPDKVESILNYPTPTNTTQIRRLIGLVGYYRRFLKNFSTLCSPISDLLKGRKKGQSIVWTKEADDAFREIKLALTTTPILASPDFSKRFFLACDASNVGVGGVLFQESDGVEHPVAYFSKTLNKCQRKYTTTEKELLAIILSIERFRPYIEGTRFTVITDHSSLIWLGTMKNPSPRIARWILKLSSHAFDIVHRSGVLMNVPDSLSRIPEALETAVLDLSTLKPDRWYRNMLSKVSENKHLYPDFKVVGNVLYKHVLCRSKFLDQGTEWKIVVPTSNRSEILQKYHDEPTAGHLGVSKTLARISLLYYWPKMRESVLFYVRNCKICASCKSDNLPAAGRIGNYRNINFPFQLISADLLGPYPRSKNGNQYLLVVTDWFTKFVLVHPLYRATSKAICKFIENQVFLIFGVPQIFVVDNGVQFTSNDFKNLIKSYNVQKIWYNAKYFPQINPTERVNRTITTAIRSFIQDNHKHWDQNIHQIAQAIRLAKHEVTSFSPSFLCFLRNVPTDGGFFGHISENSDNIVSIKNKVLDPSVQEKLPELYEYVQKRIHHAYKVNAQRYNLRRRDLRFRVGDRVWKRNFVLSDAANNFSAKLAPKFVPCVVKKVLSPVVYNLEDLDGNDLGIFHISHIKLDITHEDIDSHESGEEVSTN</sequence>
<dbReference type="Pfam" id="PF00665">
    <property type="entry name" value="rve"/>
    <property type="match status" value="1"/>
</dbReference>
<dbReference type="Gene3D" id="3.10.20.370">
    <property type="match status" value="1"/>
</dbReference>
<evidence type="ECO:0000313" key="11">
    <source>
        <dbReference type="Proteomes" id="UP001431783"/>
    </source>
</evidence>
<dbReference type="CDD" id="cd09274">
    <property type="entry name" value="RNase_HI_RT_Ty3"/>
    <property type="match status" value="1"/>
</dbReference>
<dbReference type="PROSITE" id="PS50878">
    <property type="entry name" value="RT_POL"/>
    <property type="match status" value="1"/>
</dbReference>
<dbReference type="Pfam" id="PF17917">
    <property type="entry name" value="RT_RNaseH"/>
    <property type="match status" value="1"/>
</dbReference>
<dbReference type="PANTHER" id="PTHR37984:SF5">
    <property type="entry name" value="PROTEIN NYNRIN-LIKE"/>
    <property type="match status" value="1"/>
</dbReference>
<dbReference type="Gene3D" id="3.30.70.270">
    <property type="match status" value="2"/>
</dbReference>
<dbReference type="SUPFAM" id="SSF53098">
    <property type="entry name" value="Ribonuclease H-like"/>
    <property type="match status" value="1"/>
</dbReference>
<dbReference type="InterPro" id="IPR050951">
    <property type="entry name" value="Retrovirus_Pol_polyprotein"/>
</dbReference>
<dbReference type="Gene3D" id="3.10.10.10">
    <property type="entry name" value="HIV Type 1 Reverse Transcriptase, subunit A, domain 1"/>
    <property type="match status" value="1"/>
</dbReference>
<proteinExistence type="predicted"/>
<evidence type="ECO:0000256" key="6">
    <source>
        <dbReference type="ARBA" id="ARBA00022801"/>
    </source>
</evidence>